<accession>A0AAU7V961</accession>
<evidence type="ECO:0000313" key="1">
    <source>
        <dbReference type="EMBL" id="XBW07873.1"/>
    </source>
</evidence>
<dbReference type="AlphaFoldDB" id="A0AAU7V961"/>
<dbReference type="KEGG" id="sapp:SAC06_09535"/>
<organism evidence="1">
    <name type="scientific">Scrofimicrobium appendicitidis</name>
    <dbReference type="NCBI Taxonomy" id="3079930"/>
    <lineage>
        <taxon>Bacteria</taxon>
        <taxon>Bacillati</taxon>
        <taxon>Actinomycetota</taxon>
        <taxon>Actinomycetes</taxon>
        <taxon>Actinomycetales</taxon>
        <taxon>Actinomycetaceae</taxon>
        <taxon>Scrofimicrobium</taxon>
    </lineage>
</organism>
<dbReference type="RefSeq" id="WP_350258074.1">
    <property type="nucleotide sequence ID" value="NZ_CP138335.1"/>
</dbReference>
<gene>
    <name evidence="1" type="ORF">SAC06_09535</name>
</gene>
<dbReference type="EMBL" id="CP138335">
    <property type="protein sequence ID" value="XBW07873.1"/>
    <property type="molecule type" value="Genomic_DNA"/>
</dbReference>
<proteinExistence type="predicted"/>
<name>A0AAU7V961_9ACTO</name>
<reference evidence="1" key="1">
    <citation type="submission" date="2023-11" db="EMBL/GenBank/DDBJ databases">
        <title>Scrofimicrobium hongkongense sp. nov., isolated from a patient with peritonitis.</title>
        <authorList>
            <person name="Lao H.Y."/>
            <person name="Wong A.Y.P."/>
            <person name="Ng T.L."/>
            <person name="Wong R.Y.L."/>
            <person name="Yau M.C.Y."/>
            <person name="Lam J.Y.W."/>
            <person name="Siu G.K.H."/>
        </authorList>
    </citation>
    <scope>NUCLEOTIDE SEQUENCE</scope>
    <source>
        <strain evidence="1">R131</strain>
    </source>
</reference>
<protein>
    <submittedName>
        <fullName evidence="1">Uncharacterized protein</fullName>
    </submittedName>
</protein>
<sequence length="139" mass="15151">MTKAEYWAGIQATVQCIQEKGFDTGEPVEYAGGLYAIPLNSSADADEATEDAMMRAHDSCFRKHAASLENRYIESMALSGEEWEADYRDMIDCLEAAGVSGIKVGDLEGVVGEAVYGNDEAQDCLQAHLFKLFRGVNAE</sequence>